<evidence type="ECO:0000313" key="3">
    <source>
        <dbReference type="Proteomes" id="UP000015001"/>
    </source>
</evidence>
<organism evidence="2 3">
    <name type="scientific">Streptomyces afghaniensis 772</name>
    <dbReference type="NCBI Taxonomy" id="1283301"/>
    <lineage>
        <taxon>Bacteria</taxon>
        <taxon>Bacillati</taxon>
        <taxon>Actinomycetota</taxon>
        <taxon>Actinomycetes</taxon>
        <taxon>Kitasatosporales</taxon>
        <taxon>Streptomycetaceae</taxon>
        <taxon>Streptomyces</taxon>
    </lineage>
</organism>
<dbReference type="HOGENOM" id="CLU_2636338_0_0_11"/>
<feature type="region of interest" description="Disordered" evidence="1">
    <location>
        <begin position="1"/>
        <end position="20"/>
    </location>
</feature>
<accession>S4NDY6</accession>
<sequence>MPHSAPRFTGKSVRSLTSTVPSGAGVRFIPHCRAQYGQCVGVAVVCIPFSLLRPCYARDGSLLRGRDGNLPVATPPA</sequence>
<name>S4NDY6_9ACTN</name>
<comment type="caution">
    <text evidence="2">The sequence shown here is derived from an EMBL/GenBank/DDBJ whole genome shotgun (WGS) entry which is preliminary data.</text>
</comment>
<protein>
    <submittedName>
        <fullName evidence="2">Putative Formate dehydrogenase subunit alpha</fullName>
    </submittedName>
</protein>
<dbReference type="AlphaFoldDB" id="S4NDY6"/>
<reference evidence="2 3" key="1">
    <citation type="submission" date="2013-02" db="EMBL/GenBank/DDBJ databases">
        <title>Draft Genome Sequence of Streptomyces afghaniensis, Which Produces Compounds of the Julimycin B-Complex.</title>
        <authorList>
            <person name="Gruening B.A."/>
            <person name="Praeg A."/>
            <person name="Erxleben A."/>
            <person name="Guenther S."/>
            <person name="Fiedler H.-P."/>
            <person name="Goodfellow M."/>
            <person name="Mueller M."/>
        </authorList>
    </citation>
    <scope>NUCLEOTIDE SEQUENCE [LARGE SCALE GENOMIC DNA]</scope>
    <source>
        <strain evidence="2 3">772</strain>
    </source>
</reference>
<proteinExistence type="predicted"/>
<dbReference type="Proteomes" id="UP000015001">
    <property type="component" value="Unassembled WGS sequence"/>
</dbReference>
<evidence type="ECO:0000313" key="2">
    <source>
        <dbReference type="EMBL" id="EPJ36549.1"/>
    </source>
</evidence>
<keyword evidence="3" id="KW-1185">Reference proteome</keyword>
<dbReference type="EMBL" id="AOPY01001556">
    <property type="protein sequence ID" value="EPJ36549.1"/>
    <property type="molecule type" value="Genomic_DNA"/>
</dbReference>
<gene>
    <name evidence="2" type="ORF">STAFG_6365</name>
</gene>
<evidence type="ECO:0000256" key="1">
    <source>
        <dbReference type="SAM" id="MobiDB-lite"/>
    </source>
</evidence>